<sequence>MAEIAILFFVWASVDSGKIEKLPSKLNLIFMHKDPKSTTHNTSTRRRVSIGNTISPSNTQPEQMNISSDNNQKDRSPSENFQENQTVASASASTSGPIIPESLLRRLEGPSSNKAGLLRDPDQVAKIIYECSKGSKYFLNEQAKDARLTSQIEELRIKLDRQLAMRRGNLDFEAQEAEQTAEALERTRVLDQIIVCVDADAFFCSVEEMYDPTLKGKAFAVGSGVLTTASYEARKWGCRSAMAGYIASKLCPHLIFVEPDFKKYQAASDSIMNILRQYDPNLAPNSLDECYMNLTVYCRDHNLSAGEATSLMRQHVLKDTGLTVSAGIGPNVMIAKIAADLNKPDGQFECPSTRDDAMKFMRDLPVRKVPGIGRVTERWLEVLGVKKCGDIWEQKSKLLLMRSEISFDSLLRAYLGLGQTDIKPSLRESRQSVGCETSFKSLSKKEDFLQKLKELSQELAADLSRLQFAGRTLTLKIKLDTFEVLSRSVTPAIVGQRLLSSAEDLYKHAKQLLEREIEGRHASFAQGKKVIGCNGARDISIRLLGIKISHLQDQKDCNPVNGNPLQEVRLTFSFPRLPCTTITVSFLTLHLYSGCPSRPQVIRRPKGNKGVVSSEETTSNKDVKNVEPSASERNGSKWKCPICNIQMVKNDLQTLNEHVDLCLWKSSEEGRRELDAERKGMASGRAQESSSSSLGSKTKRKTDEQRKSSTGSSSSKRAKQGETESPSGKKPNKGMSILDWCQKPDKGI</sequence>
<evidence type="ECO:0000313" key="2">
    <source>
        <dbReference type="Proteomes" id="UP001060170"/>
    </source>
</evidence>
<dbReference type="EMBL" id="CM045865">
    <property type="protein sequence ID" value="KAI7963138.1"/>
    <property type="molecule type" value="Genomic_DNA"/>
</dbReference>
<comment type="caution">
    <text evidence="1">The sequence shown here is derived from an EMBL/GenBank/DDBJ whole genome shotgun (WGS) entry which is preliminary data.</text>
</comment>
<reference evidence="2" key="1">
    <citation type="journal article" date="2018" name="BMC Genomics">
        <title>Genomic insights into host adaptation between the wheat stripe rust pathogen (Puccinia striiformis f. sp. tritici) and the barley stripe rust pathogen (Puccinia striiformis f. sp. hordei).</title>
        <authorList>
            <person name="Xia C."/>
            <person name="Wang M."/>
            <person name="Yin C."/>
            <person name="Cornejo O.E."/>
            <person name="Hulbert S.H."/>
            <person name="Chen X."/>
        </authorList>
    </citation>
    <scope>NUCLEOTIDE SEQUENCE [LARGE SCALE GENOMIC DNA]</scope>
    <source>
        <strain evidence="2">93-210</strain>
    </source>
</reference>
<gene>
    <name evidence="1" type="ORF">MJO28_001232</name>
</gene>
<proteinExistence type="predicted"/>
<accession>A0ACC0F1N3</accession>
<keyword evidence="2" id="KW-1185">Reference proteome</keyword>
<reference evidence="2" key="2">
    <citation type="journal article" date="2018" name="Mol. Plant Microbe Interact.">
        <title>Genome sequence resources for the wheat stripe rust pathogen (Puccinia striiformis f. sp. tritici) and the barley stripe rust pathogen (Puccinia striiformis f. sp. hordei).</title>
        <authorList>
            <person name="Xia C."/>
            <person name="Wang M."/>
            <person name="Yin C."/>
            <person name="Cornejo O.E."/>
            <person name="Hulbert S.H."/>
            <person name="Chen X."/>
        </authorList>
    </citation>
    <scope>NUCLEOTIDE SEQUENCE [LARGE SCALE GENOMIC DNA]</scope>
    <source>
        <strain evidence="2">93-210</strain>
    </source>
</reference>
<evidence type="ECO:0000313" key="1">
    <source>
        <dbReference type="EMBL" id="KAI7963138.1"/>
    </source>
</evidence>
<name>A0ACC0F1N3_9BASI</name>
<reference evidence="1 2" key="3">
    <citation type="journal article" date="2022" name="Microbiol. Spectr.">
        <title>Folding features and dynamics of 3D genome architecture in plant fungal pathogens.</title>
        <authorList>
            <person name="Xia C."/>
        </authorList>
    </citation>
    <scope>NUCLEOTIDE SEQUENCE [LARGE SCALE GENOMIC DNA]</scope>
    <source>
        <strain evidence="1 2">93-210</strain>
    </source>
</reference>
<organism evidence="1 2">
    <name type="scientific">Puccinia striiformis f. sp. tritici</name>
    <dbReference type="NCBI Taxonomy" id="168172"/>
    <lineage>
        <taxon>Eukaryota</taxon>
        <taxon>Fungi</taxon>
        <taxon>Dikarya</taxon>
        <taxon>Basidiomycota</taxon>
        <taxon>Pucciniomycotina</taxon>
        <taxon>Pucciniomycetes</taxon>
        <taxon>Pucciniales</taxon>
        <taxon>Pucciniaceae</taxon>
        <taxon>Puccinia</taxon>
    </lineage>
</organism>
<dbReference type="Proteomes" id="UP001060170">
    <property type="component" value="Chromosome 1"/>
</dbReference>
<protein>
    <submittedName>
        <fullName evidence="1">Uncharacterized protein</fullName>
    </submittedName>
</protein>